<dbReference type="RefSeq" id="WP_011822867.1">
    <property type="nucleotide sequence ID" value="NC_008819.1"/>
</dbReference>
<evidence type="ECO:0000259" key="1">
    <source>
        <dbReference type="Pfam" id="PF13946"/>
    </source>
</evidence>
<protein>
    <recommendedName>
        <fullName evidence="1">DUF4214 domain-containing protein</fullName>
    </recommendedName>
</protein>
<dbReference type="AlphaFoldDB" id="A2BZG9"/>
<feature type="domain" description="DUF4214" evidence="1">
    <location>
        <begin position="286"/>
        <end position="356"/>
    </location>
</feature>
<evidence type="ECO:0000313" key="3">
    <source>
        <dbReference type="Proteomes" id="UP000002592"/>
    </source>
</evidence>
<dbReference type="EMBL" id="CP000553">
    <property type="protein sequence ID" value="ABM74629.1"/>
    <property type="molecule type" value="Genomic_DNA"/>
</dbReference>
<dbReference type="eggNOG" id="COG2931">
    <property type="taxonomic scope" value="Bacteria"/>
</dbReference>
<dbReference type="Proteomes" id="UP000002592">
    <property type="component" value="Chromosome"/>
</dbReference>
<dbReference type="Pfam" id="PF13946">
    <property type="entry name" value="DUF4214"/>
    <property type="match status" value="1"/>
</dbReference>
<reference evidence="3" key="1">
    <citation type="journal article" date="2007" name="PLoS Genet.">
        <title>Patterns and implications of gene gain and loss in the evolution of Prochlorococcus.</title>
        <authorList>
            <person name="Kettler G.C."/>
            <person name="Martiny A.C."/>
            <person name="Huang K."/>
            <person name="Zucker J."/>
            <person name="Coleman M.L."/>
            <person name="Rodrigue S."/>
            <person name="Chen F."/>
            <person name="Lapidus A."/>
            <person name="Ferriera S."/>
            <person name="Johnson J."/>
            <person name="Steglich C."/>
            <person name="Church G.M."/>
            <person name="Richardson P."/>
            <person name="Chisholm S.W."/>
        </authorList>
    </citation>
    <scope>NUCLEOTIDE SEQUENCE [LARGE SCALE GENOMIC DNA]</scope>
    <source>
        <strain evidence="3">NATL1A</strain>
    </source>
</reference>
<evidence type="ECO:0000313" key="2">
    <source>
        <dbReference type="EMBL" id="ABM74629.1"/>
    </source>
</evidence>
<proteinExistence type="predicted"/>
<sequence length="363" mass="41451">MNFIDDNGNTKLSVEDNKIFAHYDNKKFGLCAYTISVPGYSDDIVGWETDNKKSWPGIFVYDNGDYFKFYAEVFNNTGIIVFEGLDINNKVQRYQVYEFSLIDIGVITKYFSQNPDGTFSSYFFTSSEYPEDEFILKPPDGSLSSWEALDTDPYYRTHGQGTYTDFLKEYGQVINPASGDRKFFPAKSFDYQFFDLGNQEYGIRPDAGGTVDPLTGFSSIQFIDKFMTIEADIIGVFDQVTGLNTDSGKMFRLYNAAFARFPDADGLRYWISNFSSGIDDERAVSSSFLASAEFKERYGENITHETYVENLYLNVLNRELDQGGYDYWVGNLNNGIEERHEVLLGFSESVENKFLFTEMTGFG</sequence>
<name>A2BZG9_PROM1</name>
<accession>A2BZG9</accession>
<dbReference type="KEGG" id="pme:NATL1_00651"/>
<dbReference type="InterPro" id="IPR025282">
    <property type="entry name" value="DUF4214"/>
</dbReference>
<organism evidence="2 3">
    <name type="scientific">Prochlorococcus marinus (strain NATL1A)</name>
    <dbReference type="NCBI Taxonomy" id="167555"/>
    <lineage>
        <taxon>Bacteria</taxon>
        <taxon>Bacillati</taxon>
        <taxon>Cyanobacteriota</taxon>
        <taxon>Cyanophyceae</taxon>
        <taxon>Synechococcales</taxon>
        <taxon>Prochlorococcaceae</taxon>
        <taxon>Prochlorococcus</taxon>
    </lineage>
</organism>
<dbReference type="Gene3D" id="1.10.3130.20">
    <property type="entry name" value="Phycobilisome linker domain"/>
    <property type="match status" value="1"/>
</dbReference>
<gene>
    <name evidence="2" type="ordered locus">NATL1_00651</name>
</gene>
<dbReference type="InterPro" id="IPR038255">
    <property type="entry name" value="PBS_linker_sf"/>
</dbReference>
<dbReference type="HOGENOM" id="CLU_762587_0_0_3"/>